<dbReference type="Pfam" id="PF13495">
    <property type="entry name" value="Phage_int_SAM_4"/>
    <property type="match status" value="1"/>
</dbReference>
<feature type="domain" description="Tyr recombinase" evidence="6">
    <location>
        <begin position="171"/>
        <end position="344"/>
    </location>
</feature>
<dbReference type="InterPro" id="IPR010998">
    <property type="entry name" value="Integrase_recombinase_N"/>
</dbReference>
<dbReference type="PROSITE" id="PS51898">
    <property type="entry name" value="TYR_RECOMBINASE"/>
    <property type="match status" value="1"/>
</dbReference>
<evidence type="ECO:0000256" key="5">
    <source>
        <dbReference type="PROSITE-ProRule" id="PRU01248"/>
    </source>
</evidence>
<dbReference type="InterPro" id="IPR050090">
    <property type="entry name" value="Tyrosine_recombinase_XerCD"/>
</dbReference>
<comment type="similarity">
    <text evidence="1">Belongs to the 'phage' integrase family.</text>
</comment>
<evidence type="ECO:0000256" key="1">
    <source>
        <dbReference type="ARBA" id="ARBA00008857"/>
    </source>
</evidence>
<dbReference type="InterPro" id="IPR004107">
    <property type="entry name" value="Integrase_SAM-like_N"/>
</dbReference>
<evidence type="ECO:0000313" key="8">
    <source>
        <dbReference type="EMBL" id="MFN0254116.1"/>
    </source>
</evidence>
<feature type="domain" description="Core-binding (CB)" evidence="7">
    <location>
        <begin position="71"/>
        <end position="154"/>
    </location>
</feature>
<keyword evidence="3 5" id="KW-0238">DNA-binding</keyword>
<evidence type="ECO:0000256" key="2">
    <source>
        <dbReference type="ARBA" id="ARBA00022908"/>
    </source>
</evidence>
<evidence type="ECO:0000256" key="3">
    <source>
        <dbReference type="ARBA" id="ARBA00023125"/>
    </source>
</evidence>
<dbReference type="Proteomes" id="UP001517247">
    <property type="component" value="Unassembled WGS sequence"/>
</dbReference>
<name>A0ABW9J0S6_9SPHI</name>
<dbReference type="InterPro" id="IPR011010">
    <property type="entry name" value="DNA_brk_join_enz"/>
</dbReference>
<dbReference type="EMBL" id="SSHJ02000001">
    <property type="protein sequence ID" value="MFN0254116.1"/>
    <property type="molecule type" value="Genomic_DNA"/>
</dbReference>
<dbReference type="InterPro" id="IPR044068">
    <property type="entry name" value="CB"/>
</dbReference>
<evidence type="ECO:0000259" key="7">
    <source>
        <dbReference type="PROSITE" id="PS51900"/>
    </source>
</evidence>
<dbReference type="RefSeq" id="WP_138721299.1">
    <property type="nucleotide sequence ID" value="NZ_SSHJ02000001.1"/>
</dbReference>
<dbReference type="Gene3D" id="1.10.443.10">
    <property type="entry name" value="Intergrase catalytic core"/>
    <property type="match status" value="1"/>
</dbReference>
<keyword evidence="4" id="KW-0233">DNA recombination</keyword>
<dbReference type="Gene3D" id="1.10.150.130">
    <property type="match status" value="1"/>
</dbReference>
<gene>
    <name evidence="8" type="ORF">E6A44_000925</name>
</gene>
<dbReference type="SUPFAM" id="SSF56349">
    <property type="entry name" value="DNA breaking-rejoining enzymes"/>
    <property type="match status" value="1"/>
</dbReference>
<evidence type="ECO:0000259" key="6">
    <source>
        <dbReference type="PROSITE" id="PS51898"/>
    </source>
</evidence>
<proteinExistence type="inferred from homology"/>
<dbReference type="InterPro" id="IPR002104">
    <property type="entry name" value="Integrase_catalytic"/>
</dbReference>
<dbReference type="InterPro" id="IPR013762">
    <property type="entry name" value="Integrase-like_cat_sf"/>
</dbReference>
<dbReference type="PANTHER" id="PTHR30349">
    <property type="entry name" value="PHAGE INTEGRASE-RELATED"/>
    <property type="match status" value="1"/>
</dbReference>
<keyword evidence="2" id="KW-0229">DNA integration</keyword>
<dbReference type="PANTHER" id="PTHR30349:SF64">
    <property type="entry name" value="PROPHAGE INTEGRASE INTD-RELATED"/>
    <property type="match status" value="1"/>
</dbReference>
<organism evidence="8 9">
    <name type="scientific">Pedobacter ureilyticus</name>
    <dbReference type="NCBI Taxonomy" id="1393051"/>
    <lineage>
        <taxon>Bacteria</taxon>
        <taxon>Pseudomonadati</taxon>
        <taxon>Bacteroidota</taxon>
        <taxon>Sphingobacteriia</taxon>
        <taxon>Sphingobacteriales</taxon>
        <taxon>Sphingobacteriaceae</taxon>
        <taxon>Pedobacter</taxon>
    </lineage>
</organism>
<protein>
    <submittedName>
        <fullName evidence="8">Tyrosine-type recombinase/integrase</fullName>
    </submittedName>
</protein>
<dbReference type="PROSITE" id="PS51900">
    <property type="entry name" value="CB"/>
    <property type="match status" value="1"/>
</dbReference>
<sequence>MYRAEFIKHRGAVRIAVYFKNDAQLIARFKKLQGAKWSASLKVWHLPNTSDYRKRFRLEETNNLVANPINEAHEKAKDDFYLWLKSKRYSKSTIKTYTEALKIFLLFYIDKDLQQLTNADVIYFNNEYILKNKLSSSYQNQIVNAIKLFFGTVQRKKIVIEHIHRPKKEKTLPNVLSREEVKAILEAHTNIKHKAMLSLIYACGLRRSELLNLSPTHLDSKRGVLLIKEAKGKKDRIAPISEKILILLRNYYRTYKPTKWLFEGQLIGEKYSEKSLENVLKQALTKAKIIKPVSLHWLRHSYATHLLENGTDLRYIQELLGRKSSRTTEIYTHVSTKSIKNIKSPFDDL</sequence>
<evidence type="ECO:0000256" key="4">
    <source>
        <dbReference type="ARBA" id="ARBA00023172"/>
    </source>
</evidence>
<evidence type="ECO:0000313" key="9">
    <source>
        <dbReference type="Proteomes" id="UP001517247"/>
    </source>
</evidence>
<dbReference type="Pfam" id="PF00589">
    <property type="entry name" value="Phage_integrase"/>
    <property type="match status" value="1"/>
</dbReference>
<keyword evidence="9" id="KW-1185">Reference proteome</keyword>
<reference evidence="8 9" key="1">
    <citation type="submission" date="2024-12" db="EMBL/GenBank/DDBJ databases">
        <authorList>
            <person name="Hu S."/>
        </authorList>
    </citation>
    <scope>NUCLEOTIDE SEQUENCE [LARGE SCALE GENOMIC DNA]</scope>
    <source>
        <strain evidence="8 9">THG-T11</strain>
    </source>
</reference>
<comment type="caution">
    <text evidence="8">The sequence shown here is derived from an EMBL/GenBank/DDBJ whole genome shotgun (WGS) entry which is preliminary data.</text>
</comment>
<accession>A0ABW9J0S6</accession>